<dbReference type="SUPFAM" id="SSF52540">
    <property type="entry name" value="P-loop containing nucleoside triphosphate hydrolases"/>
    <property type="match status" value="1"/>
</dbReference>
<evidence type="ECO:0000313" key="10">
    <source>
        <dbReference type="EMBL" id="QHT93208.1"/>
    </source>
</evidence>
<keyword evidence="6 7" id="KW-0472">Membrane</keyword>
<feature type="domain" description="ABC transmembrane type-1" evidence="9">
    <location>
        <begin position="19"/>
        <end position="306"/>
    </location>
</feature>
<comment type="subcellular location">
    <subcellularLocation>
        <location evidence="1">Membrane</location>
        <topology evidence="1">Multi-pass membrane protein</topology>
    </subcellularLocation>
</comment>
<evidence type="ECO:0000259" key="9">
    <source>
        <dbReference type="PROSITE" id="PS50929"/>
    </source>
</evidence>
<feature type="transmembrane region" description="Helical" evidence="7">
    <location>
        <begin position="290"/>
        <end position="315"/>
    </location>
</feature>
<accession>A0A6C0IJ31</accession>
<feature type="transmembrane region" description="Helical" evidence="7">
    <location>
        <begin position="68"/>
        <end position="88"/>
    </location>
</feature>
<feature type="domain" description="ABC transporter" evidence="8">
    <location>
        <begin position="349"/>
        <end position="561"/>
    </location>
</feature>
<evidence type="ECO:0000256" key="7">
    <source>
        <dbReference type="SAM" id="Phobius"/>
    </source>
</evidence>
<dbReference type="Pfam" id="PF00005">
    <property type="entry name" value="ABC_tran"/>
    <property type="match status" value="1"/>
</dbReference>
<name>A0A6C0IJ31_9ZZZZ</name>
<keyword evidence="5 7" id="KW-1133">Transmembrane helix</keyword>
<evidence type="ECO:0000259" key="8">
    <source>
        <dbReference type="PROSITE" id="PS50893"/>
    </source>
</evidence>
<keyword evidence="2 7" id="KW-0812">Transmembrane</keyword>
<dbReference type="Gene3D" id="1.20.1560.10">
    <property type="entry name" value="ABC transporter type 1, transmembrane domain"/>
    <property type="match status" value="1"/>
</dbReference>
<feature type="transmembrane region" description="Helical" evidence="7">
    <location>
        <begin position="255"/>
        <end position="278"/>
    </location>
</feature>
<protein>
    <recommendedName>
        <fullName evidence="11">ABC transporter domain-containing protein</fullName>
    </recommendedName>
</protein>
<feature type="transmembrane region" description="Helical" evidence="7">
    <location>
        <begin position="18"/>
        <end position="36"/>
    </location>
</feature>
<evidence type="ECO:0000256" key="6">
    <source>
        <dbReference type="ARBA" id="ARBA00023136"/>
    </source>
</evidence>
<dbReference type="PROSITE" id="PS50893">
    <property type="entry name" value="ABC_TRANSPORTER_2"/>
    <property type="match status" value="1"/>
</dbReference>
<keyword evidence="4" id="KW-0067">ATP-binding</keyword>
<dbReference type="Pfam" id="PF00664">
    <property type="entry name" value="ABC_membrane"/>
    <property type="match status" value="1"/>
</dbReference>
<dbReference type="InterPro" id="IPR036640">
    <property type="entry name" value="ABC1_TM_sf"/>
</dbReference>
<dbReference type="InterPro" id="IPR027417">
    <property type="entry name" value="P-loop_NTPase"/>
</dbReference>
<dbReference type="CDD" id="cd03228">
    <property type="entry name" value="ABCC_MRP_Like"/>
    <property type="match status" value="1"/>
</dbReference>
<evidence type="ECO:0000256" key="1">
    <source>
        <dbReference type="ARBA" id="ARBA00004141"/>
    </source>
</evidence>
<dbReference type="GO" id="GO:0005524">
    <property type="term" value="F:ATP binding"/>
    <property type="evidence" value="ECO:0007669"/>
    <property type="project" value="UniProtKB-KW"/>
</dbReference>
<dbReference type="SMART" id="SM00382">
    <property type="entry name" value="AAA"/>
    <property type="match status" value="1"/>
</dbReference>
<sequence length="561" mass="64223">MLFKPLVLDFITKYKTTFIFYVLLVVIFFPIEGIVLPKVYGKVFEQIKTTNMFPDIWNFGENISKQNLPGMLSILVLVWILIIGSGSVKHYLEATLVPEYFAHIREIIYEKTIYSQLNNFKDIKTGDYLSRVMELTRNIKDMFQYTITRLFPEMIVSIFIVGYLLMKNPLFGLISLVGFVLCMIVQIIGGMHVMDKVSEKEEYFNSNLSENLQNSLDNLMNVYINNELDSEIKKNNNMENMNTKMNKDVMNTQNLVIFLTQVITIGLYALSILLLYSMFVNKKITTGEGIVVLLIIGQLVGYMLNVNSGLVHQVIYKMGIVRGSKDFLNEIFAEQHNGTRKDIIQKGDIQFKNVKYRYDQSSEDFLFDGLNMEIAGGKKIGLVGRSGSGKSTLMKMLINLYKPEEGEILIDGVNIRDMDFQYLRENVNYINQKTNLFDETVIYNMLYGNDHVSEDELLQKLKQYKLFEVFSDLPDGVYAGAGIHGGNLSGGMQRITLLMRGILKPGKIMILDEPLTGLDGDTRMKVMDMILAETKDKTLIVITHDKEILPFMDRVIDINKL</sequence>
<dbReference type="GO" id="GO:0016020">
    <property type="term" value="C:membrane"/>
    <property type="evidence" value="ECO:0007669"/>
    <property type="project" value="UniProtKB-SubCell"/>
</dbReference>
<dbReference type="InterPro" id="IPR039421">
    <property type="entry name" value="Type_1_exporter"/>
</dbReference>
<dbReference type="InterPro" id="IPR011527">
    <property type="entry name" value="ABC1_TM_dom"/>
</dbReference>
<dbReference type="AlphaFoldDB" id="A0A6C0IJ31"/>
<dbReference type="PANTHER" id="PTHR43394:SF1">
    <property type="entry name" value="ATP-BINDING CASSETTE SUB-FAMILY B MEMBER 10, MITOCHONDRIAL"/>
    <property type="match status" value="1"/>
</dbReference>
<feature type="transmembrane region" description="Helical" evidence="7">
    <location>
        <begin position="147"/>
        <end position="165"/>
    </location>
</feature>
<evidence type="ECO:0008006" key="11">
    <source>
        <dbReference type="Google" id="ProtNLM"/>
    </source>
</evidence>
<reference evidence="10" key="1">
    <citation type="journal article" date="2020" name="Nature">
        <title>Giant virus diversity and host interactions through global metagenomics.</title>
        <authorList>
            <person name="Schulz F."/>
            <person name="Roux S."/>
            <person name="Paez-Espino D."/>
            <person name="Jungbluth S."/>
            <person name="Walsh D.A."/>
            <person name="Denef V.J."/>
            <person name="McMahon K.D."/>
            <person name="Konstantinidis K.T."/>
            <person name="Eloe-Fadrosh E.A."/>
            <person name="Kyrpides N.C."/>
            <person name="Woyke T."/>
        </authorList>
    </citation>
    <scope>NUCLEOTIDE SEQUENCE</scope>
    <source>
        <strain evidence="10">GVMAG-M-3300023210-19</strain>
    </source>
</reference>
<dbReference type="InterPro" id="IPR003593">
    <property type="entry name" value="AAA+_ATPase"/>
</dbReference>
<dbReference type="PROSITE" id="PS50929">
    <property type="entry name" value="ABC_TM1F"/>
    <property type="match status" value="1"/>
</dbReference>
<evidence type="ECO:0000256" key="3">
    <source>
        <dbReference type="ARBA" id="ARBA00022741"/>
    </source>
</evidence>
<dbReference type="EMBL" id="MN740202">
    <property type="protein sequence ID" value="QHT93208.1"/>
    <property type="molecule type" value="Genomic_DNA"/>
</dbReference>
<dbReference type="GO" id="GO:0015421">
    <property type="term" value="F:ABC-type oligopeptide transporter activity"/>
    <property type="evidence" value="ECO:0007669"/>
    <property type="project" value="TreeGrafter"/>
</dbReference>
<evidence type="ECO:0000256" key="5">
    <source>
        <dbReference type="ARBA" id="ARBA00022989"/>
    </source>
</evidence>
<dbReference type="InterPro" id="IPR003439">
    <property type="entry name" value="ABC_transporter-like_ATP-bd"/>
</dbReference>
<keyword evidence="3" id="KW-0547">Nucleotide-binding</keyword>
<evidence type="ECO:0000256" key="2">
    <source>
        <dbReference type="ARBA" id="ARBA00022692"/>
    </source>
</evidence>
<organism evidence="10">
    <name type="scientific">viral metagenome</name>
    <dbReference type="NCBI Taxonomy" id="1070528"/>
    <lineage>
        <taxon>unclassified sequences</taxon>
        <taxon>metagenomes</taxon>
        <taxon>organismal metagenomes</taxon>
    </lineage>
</organism>
<evidence type="ECO:0000256" key="4">
    <source>
        <dbReference type="ARBA" id="ARBA00022840"/>
    </source>
</evidence>
<dbReference type="SUPFAM" id="SSF90123">
    <property type="entry name" value="ABC transporter transmembrane region"/>
    <property type="match status" value="1"/>
</dbReference>
<dbReference type="PANTHER" id="PTHR43394">
    <property type="entry name" value="ATP-DEPENDENT PERMEASE MDL1, MITOCHONDRIAL"/>
    <property type="match status" value="1"/>
</dbReference>
<dbReference type="Gene3D" id="3.40.50.300">
    <property type="entry name" value="P-loop containing nucleotide triphosphate hydrolases"/>
    <property type="match status" value="1"/>
</dbReference>
<feature type="transmembrane region" description="Helical" evidence="7">
    <location>
        <begin position="171"/>
        <end position="194"/>
    </location>
</feature>
<dbReference type="GO" id="GO:0016887">
    <property type="term" value="F:ATP hydrolysis activity"/>
    <property type="evidence" value="ECO:0007669"/>
    <property type="project" value="InterPro"/>
</dbReference>
<proteinExistence type="predicted"/>